<dbReference type="Pfam" id="PF00010">
    <property type="entry name" value="HLH"/>
    <property type="match status" value="1"/>
</dbReference>
<dbReference type="InterPro" id="IPR011598">
    <property type="entry name" value="bHLH_dom"/>
</dbReference>
<dbReference type="PANTHER" id="PTHR31945:SF15">
    <property type="entry name" value="TRANSCRIPTION FACTOR BHLH61-RELATED"/>
    <property type="match status" value="1"/>
</dbReference>
<dbReference type="GeneID" id="120278292"/>
<dbReference type="RefSeq" id="XP_039141118.1">
    <property type="nucleotide sequence ID" value="XM_039285184.1"/>
</dbReference>
<name>A0AB40CPX6_DIOCR</name>
<accession>A0AB40CPX6</accession>
<keyword evidence="7" id="KW-1185">Reference proteome</keyword>
<keyword evidence="3" id="KW-0805">Transcription regulation</keyword>
<reference evidence="7" key="1">
    <citation type="submission" date="2025-05" db="UniProtKB">
        <authorList>
            <consortium name="RefSeq"/>
        </authorList>
    </citation>
    <scope>NUCLEOTIDE SEQUENCE [LARGE SCALE GENOMIC DNA]</scope>
</reference>
<proteinExistence type="inferred from homology"/>
<evidence type="ECO:0000256" key="2">
    <source>
        <dbReference type="ARBA" id="ARBA00005510"/>
    </source>
</evidence>
<evidence type="ECO:0000256" key="3">
    <source>
        <dbReference type="ARBA" id="ARBA00023015"/>
    </source>
</evidence>
<dbReference type="PANTHER" id="PTHR31945">
    <property type="entry name" value="TRANSCRIPTION FACTOR SCREAM2-RELATED"/>
    <property type="match status" value="1"/>
</dbReference>
<dbReference type="InterPro" id="IPR051358">
    <property type="entry name" value="TF_AMS/ICE1/BHLH6-like"/>
</dbReference>
<dbReference type="GO" id="GO:0046983">
    <property type="term" value="F:protein dimerization activity"/>
    <property type="evidence" value="ECO:0007669"/>
    <property type="project" value="InterPro"/>
</dbReference>
<dbReference type="InterPro" id="IPR054502">
    <property type="entry name" value="bHLH-TF_ACT-like_plant"/>
</dbReference>
<keyword evidence="4" id="KW-0804">Transcription</keyword>
<feature type="domain" description="BHLH" evidence="6">
    <location>
        <begin position="134"/>
        <end position="183"/>
    </location>
</feature>
<gene>
    <name evidence="8" type="primary">LOC120278292</name>
</gene>
<evidence type="ECO:0000259" key="6">
    <source>
        <dbReference type="PROSITE" id="PS50888"/>
    </source>
</evidence>
<dbReference type="PROSITE" id="PS50888">
    <property type="entry name" value="BHLH"/>
    <property type="match status" value="1"/>
</dbReference>
<dbReference type="InterPro" id="IPR036638">
    <property type="entry name" value="HLH_DNA-bd_sf"/>
</dbReference>
<comment type="similarity">
    <text evidence="2">Belongs to the bHLH protein family.</text>
</comment>
<evidence type="ECO:0000313" key="7">
    <source>
        <dbReference type="Proteomes" id="UP001515500"/>
    </source>
</evidence>
<evidence type="ECO:0000313" key="8">
    <source>
        <dbReference type="RefSeq" id="XP_039141118.1"/>
    </source>
</evidence>
<evidence type="ECO:0000256" key="1">
    <source>
        <dbReference type="ARBA" id="ARBA00004123"/>
    </source>
</evidence>
<dbReference type="SMART" id="SM00353">
    <property type="entry name" value="HLH"/>
    <property type="match status" value="1"/>
</dbReference>
<sequence>MDLDDHPFMDSSWVDAFPFFSGEVACLDCFQETTTVPATTSTSTSFNPTFFAADHLDSVVNVGVANDNQMSTGFDCCFGEVYGQISPSLPEFHHQVGGFLDRSVVERSETTAAAAAASAAAPVRAERKKRKVEGMPSKNLMAERRRRKRLNDRLSMLRSVVPKISKMDRTSILGDTIDYMKDLLERIKMLREEIEGGAGLQSENLLNIFKELDTNEVLVRNSPKFDVERRDRDTRIEICCAAKSGLLLSTVSTLESLGLEIQQCVVSCFNDFGMQASCSEEVERRKEMSSEEIKQALFRNAGYGGRCV</sequence>
<dbReference type="GO" id="GO:0005634">
    <property type="term" value="C:nucleus"/>
    <property type="evidence" value="ECO:0007669"/>
    <property type="project" value="UniProtKB-SubCell"/>
</dbReference>
<dbReference type="AlphaFoldDB" id="A0AB40CPX6"/>
<dbReference type="Gene3D" id="4.10.280.10">
    <property type="entry name" value="Helix-loop-helix DNA-binding domain"/>
    <property type="match status" value="1"/>
</dbReference>
<organism evidence="7 8">
    <name type="scientific">Dioscorea cayennensis subsp. rotundata</name>
    <name type="common">White Guinea yam</name>
    <name type="synonym">Dioscorea rotundata</name>
    <dbReference type="NCBI Taxonomy" id="55577"/>
    <lineage>
        <taxon>Eukaryota</taxon>
        <taxon>Viridiplantae</taxon>
        <taxon>Streptophyta</taxon>
        <taxon>Embryophyta</taxon>
        <taxon>Tracheophyta</taxon>
        <taxon>Spermatophyta</taxon>
        <taxon>Magnoliopsida</taxon>
        <taxon>Liliopsida</taxon>
        <taxon>Dioscoreales</taxon>
        <taxon>Dioscoreaceae</taxon>
        <taxon>Dioscorea</taxon>
    </lineage>
</organism>
<dbReference type="GO" id="GO:0043565">
    <property type="term" value="F:sequence-specific DNA binding"/>
    <property type="evidence" value="ECO:0007669"/>
    <property type="project" value="TreeGrafter"/>
</dbReference>
<evidence type="ECO:0000256" key="5">
    <source>
        <dbReference type="ARBA" id="ARBA00023242"/>
    </source>
</evidence>
<comment type="subcellular location">
    <subcellularLocation>
        <location evidence="1">Nucleus</location>
    </subcellularLocation>
</comment>
<keyword evidence="5" id="KW-0539">Nucleus</keyword>
<evidence type="ECO:0000256" key="4">
    <source>
        <dbReference type="ARBA" id="ARBA00023163"/>
    </source>
</evidence>
<dbReference type="Pfam" id="PF22754">
    <property type="entry name" value="bHLH-TF_ACT-like_plant"/>
    <property type="match status" value="1"/>
</dbReference>
<dbReference type="SUPFAM" id="SSF47459">
    <property type="entry name" value="HLH, helix-loop-helix DNA-binding domain"/>
    <property type="match status" value="1"/>
</dbReference>
<reference evidence="8" key="2">
    <citation type="submission" date="2025-08" db="UniProtKB">
        <authorList>
            <consortium name="RefSeq"/>
        </authorList>
    </citation>
    <scope>IDENTIFICATION</scope>
</reference>
<dbReference type="GO" id="GO:0003700">
    <property type="term" value="F:DNA-binding transcription factor activity"/>
    <property type="evidence" value="ECO:0007669"/>
    <property type="project" value="TreeGrafter"/>
</dbReference>
<protein>
    <submittedName>
        <fullName evidence="8">Transcription factor bHLH93-like</fullName>
    </submittedName>
</protein>
<dbReference type="Proteomes" id="UP001515500">
    <property type="component" value="Chromosome 1"/>
</dbReference>